<dbReference type="Pfam" id="PF18029">
    <property type="entry name" value="Glyoxalase_6"/>
    <property type="match status" value="1"/>
</dbReference>
<keyword evidence="4" id="KW-1185">Reference proteome</keyword>
<dbReference type="Gene3D" id="3.10.180.10">
    <property type="entry name" value="2,3-Dihydroxybiphenyl 1,2-Dioxygenase, domain 1"/>
    <property type="match status" value="1"/>
</dbReference>
<dbReference type="InterPro" id="IPR037523">
    <property type="entry name" value="VOC_core"/>
</dbReference>
<sequence>MSESPLSIVAFAIDTPDPRALAEFYRRLLGWEVDDARSDEDWVELADPAGGPALAFQRDPDHVPPTWPDHARPQMMHVDVRVPTLAEGHERAVRAGARPLPQPPDQQDSPFRVYADPDGHPFCVCAVG</sequence>
<dbReference type="CDD" id="cd06587">
    <property type="entry name" value="VOC"/>
    <property type="match status" value="1"/>
</dbReference>
<evidence type="ECO:0000259" key="2">
    <source>
        <dbReference type="PROSITE" id="PS51819"/>
    </source>
</evidence>
<dbReference type="InterPro" id="IPR041581">
    <property type="entry name" value="Glyoxalase_6"/>
</dbReference>
<feature type="region of interest" description="Disordered" evidence="1">
    <location>
        <begin position="50"/>
        <end position="73"/>
    </location>
</feature>
<evidence type="ECO:0000256" key="1">
    <source>
        <dbReference type="SAM" id="MobiDB-lite"/>
    </source>
</evidence>
<name>A0ABP6S0P0_9PSEU</name>
<gene>
    <name evidence="3" type="ORF">GCM10020366_63050</name>
</gene>
<reference evidence="4" key="1">
    <citation type="journal article" date="2019" name="Int. J. Syst. Evol. Microbiol.">
        <title>The Global Catalogue of Microorganisms (GCM) 10K type strain sequencing project: providing services to taxonomists for standard genome sequencing and annotation.</title>
        <authorList>
            <consortium name="The Broad Institute Genomics Platform"/>
            <consortium name="The Broad Institute Genome Sequencing Center for Infectious Disease"/>
            <person name="Wu L."/>
            <person name="Ma J."/>
        </authorList>
    </citation>
    <scope>NUCLEOTIDE SEQUENCE [LARGE SCALE GENOMIC DNA]</scope>
    <source>
        <strain evidence="4">JCM 9687</strain>
    </source>
</reference>
<dbReference type="Proteomes" id="UP001500483">
    <property type="component" value="Unassembled WGS sequence"/>
</dbReference>
<dbReference type="PANTHER" id="PTHR35908:SF1">
    <property type="entry name" value="CONSERVED PROTEIN"/>
    <property type="match status" value="1"/>
</dbReference>
<protein>
    <submittedName>
        <fullName evidence="3">VOC family protein</fullName>
    </submittedName>
</protein>
<comment type="caution">
    <text evidence="3">The sequence shown here is derived from an EMBL/GenBank/DDBJ whole genome shotgun (WGS) entry which is preliminary data.</text>
</comment>
<organism evidence="3 4">
    <name type="scientific">Saccharopolyspora gregorii</name>
    <dbReference type="NCBI Taxonomy" id="33914"/>
    <lineage>
        <taxon>Bacteria</taxon>
        <taxon>Bacillati</taxon>
        <taxon>Actinomycetota</taxon>
        <taxon>Actinomycetes</taxon>
        <taxon>Pseudonocardiales</taxon>
        <taxon>Pseudonocardiaceae</taxon>
        <taxon>Saccharopolyspora</taxon>
    </lineage>
</organism>
<dbReference type="PROSITE" id="PS51819">
    <property type="entry name" value="VOC"/>
    <property type="match status" value="1"/>
</dbReference>
<accession>A0ABP6S0P0</accession>
<dbReference type="RefSeq" id="WP_258343922.1">
    <property type="nucleotide sequence ID" value="NZ_BAAAYK010000038.1"/>
</dbReference>
<evidence type="ECO:0000313" key="4">
    <source>
        <dbReference type="Proteomes" id="UP001500483"/>
    </source>
</evidence>
<dbReference type="SUPFAM" id="SSF54593">
    <property type="entry name" value="Glyoxalase/Bleomycin resistance protein/Dihydroxybiphenyl dioxygenase"/>
    <property type="match status" value="1"/>
</dbReference>
<dbReference type="PANTHER" id="PTHR35908">
    <property type="entry name" value="HYPOTHETICAL FUSION PROTEIN"/>
    <property type="match status" value="1"/>
</dbReference>
<feature type="domain" description="VOC" evidence="2">
    <location>
        <begin position="7"/>
        <end position="127"/>
    </location>
</feature>
<dbReference type="InterPro" id="IPR029068">
    <property type="entry name" value="Glyas_Bleomycin-R_OHBP_Dase"/>
</dbReference>
<evidence type="ECO:0000313" key="3">
    <source>
        <dbReference type="EMBL" id="GAA3364975.1"/>
    </source>
</evidence>
<proteinExistence type="predicted"/>
<dbReference type="EMBL" id="BAAAYK010000038">
    <property type="protein sequence ID" value="GAA3364975.1"/>
    <property type="molecule type" value="Genomic_DNA"/>
</dbReference>